<dbReference type="Gene3D" id="3.30.420.10">
    <property type="entry name" value="Ribonuclease H-like superfamily/Ribonuclease H"/>
    <property type="match status" value="1"/>
</dbReference>
<dbReference type="InterPro" id="IPR050951">
    <property type="entry name" value="Retrovirus_Pol_polyprotein"/>
</dbReference>
<dbReference type="PANTHER" id="PTHR37984">
    <property type="entry name" value="PROTEIN CBG26694"/>
    <property type="match status" value="1"/>
</dbReference>
<dbReference type="InterPro" id="IPR012337">
    <property type="entry name" value="RNaseH-like_sf"/>
</dbReference>
<evidence type="ECO:0000313" key="3">
    <source>
        <dbReference type="EMBL" id="GBG78623.1"/>
    </source>
</evidence>
<proteinExistence type="predicted"/>
<name>A0A388L8W3_CHABU</name>
<dbReference type="InterPro" id="IPR041588">
    <property type="entry name" value="Integrase_H2C2"/>
</dbReference>
<dbReference type="AlphaFoldDB" id="A0A388L8W3"/>
<dbReference type="PROSITE" id="PS50994">
    <property type="entry name" value="INTEGRASE"/>
    <property type="match status" value="1"/>
</dbReference>
<dbReference type="GO" id="GO:0003676">
    <property type="term" value="F:nucleic acid binding"/>
    <property type="evidence" value="ECO:0007669"/>
    <property type="project" value="InterPro"/>
</dbReference>
<keyword evidence="4" id="KW-1185">Reference proteome</keyword>
<dbReference type="Proteomes" id="UP000265515">
    <property type="component" value="Unassembled WGS sequence"/>
</dbReference>
<gene>
    <name evidence="3" type="ORF">CBR_g27849</name>
</gene>
<organism evidence="3 4">
    <name type="scientific">Chara braunii</name>
    <name type="common">Braun's stonewort</name>
    <dbReference type="NCBI Taxonomy" id="69332"/>
    <lineage>
        <taxon>Eukaryota</taxon>
        <taxon>Viridiplantae</taxon>
        <taxon>Streptophyta</taxon>
        <taxon>Charophyceae</taxon>
        <taxon>Charales</taxon>
        <taxon>Characeae</taxon>
        <taxon>Chara</taxon>
    </lineage>
</organism>
<evidence type="ECO:0000256" key="1">
    <source>
        <dbReference type="SAM" id="MobiDB-lite"/>
    </source>
</evidence>
<feature type="compositionally biased region" description="Basic and acidic residues" evidence="1">
    <location>
        <begin position="663"/>
        <end position="672"/>
    </location>
</feature>
<protein>
    <recommendedName>
        <fullName evidence="2">Integrase catalytic domain-containing protein</fullName>
    </recommendedName>
</protein>
<dbReference type="PANTHER" id="PTHR37984:SF5">
    <property type="entry name" value="PROTEIN NYNRIN-LIKE"/>
    <property type="match status" value="1"/>
</dbReference>
<feature type="region of interest" description="Disordered" evidence="1">
    <location>
        <begin position="625"/>
        <end position="690"/>
    </location>
</feature>
<comment type="caution">
    <text evidence="3">The sequence shown here is derived from an EMBL/GenBank/DDBJ whole genome shotgun (WGS) entry which is preliminary data.</text>
</comment>
<feature type="region of interest" description="Disordered" evidence="1">
    <location>
        <begin position="490"/>
        <end position="518"/>
    </location>
</feature>
<feature type="domain" description="Integrase catalytic" evidence="2">
    <location>
        <begin position="261"/>
        <end position="431"/>
    </location>
</feature>
<dbReference type="OrthoDB" id="444848at2759"/>
<dbReference type="Pfam" id="PF17921">
    <property type="entry name" value="Integrase_H2C2"/>
    <property type="match status" value="1"/>
</dbReference>
<dbReference type="InterPro" id="IPR036397">
    <property type="entry name" value="RNaseH_sf"/>
</dbReference>
<accession>A0A388L8W3</accession>
<dbReference type="Gramene" id="GBG78623">
    <property type="protein sequence ID" value="GBG78623"/>
    <property type="gene ID" value="CBR_g27849"/>
</dbReference>
<sequence length="1143" mass="130342">MLDADGIERDPAATPEDFVKAIEKRELARLQVSKVDIFLFEGKRVSKWLELLEQITGEASDGDKFKFLPRYVWWEIWPEIMKVAAGARGDWAKFKGEMQRRFKLGDGLLTKADLKMLQRDEFTTVGAFATAFEKMARKVPGMAEEEQCATILDKRKDLYDNGGQWRRVEPHKEGTCFAFRDENRSLRQRGLDGGEQSVSIHRDRISSDYGNWESKSGHRSANATYLKIHELYYWDGMGQMIDDYCKSCVPCQERSSLRPREPLHPRYVREVGAVVHLDLLAMPLGIGSYNFIFNARDNLSGFVDGWAIRTKTGETLAQCIEEYYLHYPFVSRFVMDRGSEFTCAEVKTLLKRYGVIAEYTTAAHPQANAPVERGHSTITNLLVKWTDGRPNQWPNFLRVSFSVDNIIVRRSTGYALATLWYGKHATFLIESFLKTWRRRDLETNLTFEELPDSRARQIGAIEDKIEEAASRVADNRTKDKFRLDTAWGSHAKREGKGRASGNPFGGDQTEDADEGQERGHTSIELFVIEFERHAQEFGWDGTKILREVRGTSEWVEPIARLVRESLSWQDCEREMEGLHPSPVGRDGQPIRFNSTNLGEFLWAYDRYADDLNVPGEKRMGSFLLTQREDRRKEDISQRHEREGGSSGPGMLSQHAQMDVDCPMPDKEPDSPHEPQMQECKEDQTAEEKERDMIERAAREKEIRVQFRLKNLAEMNERMQQGEEPVVVKDKSGRSGEHHQEMGFKLVSTDLLNLRGVMKEGFAAAKASDQKAGERLTKVAQEVYGQRVDWEKEVEDLKKGLERQSKEMEPVKADMVEIRAENEAVRQVNQTLNKVNDVLRAYLQAQQFSFQAKEAEWEKRIQDLEARYTRQTPTAVVDWTEVQGFEIRGQTAEDAFKCQKEEEKVNQQEGEEIPLIDKEMLEPQEALTGKDAEGEEFEWRMPVGLTLGQEPVRPEERPPGEAMRSEVVPPTTLGEVVRQQEVQESMGQTMVGAELGVDPRGCQESTIPQDMPLVAGLRDALGSWATGSGPEGRVGEQVAQTDNMAACPTFSKVPQQCQQEVTSKVTTAPLSVPSQEGDKVEQKKVGRCFYCKKGKHLQEECPKSLKDEAKGLFTWDSSGVRRDRNENLILKTRGGIQAQLYRQL</sequence>
<dbReference type="Gene3D" id="1.10.340.70">
    <property type="match status" value="1"/>
</dbReference>
<dbReference type="GO" id="GO:0015074">
    <property type="term" value="P:DNA integration"/>
    <property type="evidence" value="ECO:0007669"/>
    <property type="project" value="InterPro"/>
</dbReference>
<reference evidence="3 4" key="1">
    <citation type="journal article" date="2018" name="Cell">
        <title>The Chara Genome: Secondary Complexity and Implications for Plant Terrestrialization.</title>
        <authorList>
            <person name="Nishiyama T."/>
            <person name="Sakayama H."/>
            <person name="Vries J.D."/>
            <person name="Buschmann H."/>
            <person name="Saint-Marcoux D."/>
            <person name="Ullrich K.K."/>
            <person name="Haas F.B."/>
            <person name="Vanderstraeten L."/>
            <person name="Becker D."/>
            <person name="Lang D."/>
            <person name="Vosolsobe S."/>
            <person name="Rombauts S."/>
            <person name="Wilhelmsson P.K.I."/>
            <person name="Janitza P."/>
            <person name="Kern R."/>
            <person name="Heyl A."/>
            <person name="Rumpler F."/>
            <person name="Villalobos L.I.A.C."/>
            <person name="Clay J.M."/>
            <person name="Skokan R."/>
            <person name="Toyoda A."/>
            <person name="Suzuki Y."/>
            <person name="Kagoshima H."/>
            <person name="Schijlen E."/>
            <person name="Tajeshwar N."/>
            <person name="Catarino B."/>
            <person name="Hetherington A.J."/>
            <person name="Saltykova A."/>
            <person name="Bonnot C."/>
            <person name="Breuninger H."/>
            <person name="Symeonidi A."/>
            <person name="Radhakrishnan G.V."/>
            <person name="Van Nieuwerburgh F."/>
            <person name="Deforce D."/>
            <person name="Chang C."/>
            <person name="Karol K.G."/>
            <person name="Hedrich R."/>
            <person name="Ulvskov P."/>
            <person name="Glockner G."/>
            <person name="Delwiche C.F."/>
            <person name="Petrasek J."/>
            <person name="Van de Peer Y."/>
            <person name="Friml J."/>
            <person name="Beilby M."/>
            <person name="Dolan L."/>
            <person name="Kohara Y."/>
            <person name="Sugano S."/>
            <person name="Fujiyama A."/>
            <person name="Delaux P.-M."/>
            <person name="Quint M."/>
            <person name="TheiBen G."/>
            <person name="Hagemann M."/>
            <person name="Harholt J."/>
            <person name="Dunand C."/>
            <person name="Zachgo S."/>
            <person name="Langdale J."/>
            <person name="Maumus F."/>
            <person name="Straeten D.V.D."/>
            <person name="Gould S.B."/>
            <person name="Rensing S.A."/>
        </authorList>
    </citation>
    <scope>NUCLEOTIDE SEQUENCE [LARGE SCALE GENOMIC DNA]</scope>
    <source>
        <strain evidence="3 4">S276</strain>
    </source>
</reference>
<feature type="compositionally biased region" description="Basic and acidic residues" evidence="1">
    <location>
        <begin position="626"/>
        <end position="643"/>
    </location>
</feature>
<dbReference type="EMBL" id="BFEA01000299">
    <property type="protein sequence ID" value="GBG78623.1"/>
    <property type="molecule type" value="Genomic_DNA"/>
</dbReference>
<dbReference type="InterPro" id="IPR001584">
    <property type="entry name" value="Integrase_cat-core"/>
</dbReference>
<dbReference type="SUPFAM" id="SSF53098">
    <property type="entry name" value="Ribonuclease H-like"/>
    <property type="match status" value="1"/>
</dbReference>
<evidence type="ECO:0000313" key="4">
    <source>
        <dbReference type="Proteomes" id="UP000265515"/>
    </source>
</evidence>
<feature type="compositionally biased region" description="Basic and acidic residues" evidence="1">
    <location>
        <begin position="678"/>
        <end position="690"/>
    </location>
</feature>
<evidence type="ECO:0000259" key="2">
    <source>
        <dbReference type="PROSITE" id="PS50994"/>
    </source>
</evidence>